<dbReference type="SUPFAM" id="SSF53850">
    <property type="entry name" value="Periplasmic binding protein-like II"/>
    <property type="match status" value="1"/>
</dbReference>
<dbReference type="InterPro" id="IPR058163">
    <property type="entry name" value="LysR-type_TF_proteobact-type"/>
</dbReference>
<dbReference type="Gene3D" id="3.40.190.290">
    <property type="match status" value="1"/>
</dbReference>
<feature type="domain" description="HTH lysR-type" evidence="5">
    <location>
        <begin position="1"/>
        <end position="58"/>
    </location>
</feature>
<dbReference type="EMBL" id="QUOT01000001">
    <property type="protein sequence ID" value="REL32230.1"/>
    <property type="molecule type" value="Genomic_DNA"/>
</dbReference>
<keyword evidence="7" id="KW-1185">Reference proteome</keyword>
<dbReference type="Pfam" id="PF03466">
    <property type="entry name" value="LysR_substrate"/>
    <property type="match status" value="1"/>
</dbReference>
<evidence type="ECO:0000256" key="2">
    <source>
        <dbReference type="ARBA" id="ARBA00023015"/>
    </source>
</evidence>
<dbReference type="GO" id="GO:0003677">
    <property type="term" value="F:DNA binding"/>
    <property type="evidence" value="ECO:0007669"/>
    <property type="project" value="UniProtKB-KW"/>
</dbReference>
<dbReference type="FunFam" id="3.40.190.290:FF:000001">
    <property type="entry name" value="Transcriptional regulator, LysR family"/>
    <property type="match status" value="1"/>
</dbReference>
<comment type="similarity">
    <text evidence="1">Belongs to the LysR transcriptional regulatory family.</text>
</comment>
<evidence type="ECO:0000256" key="3">
    <source>
        <dbReference type="ARBA" id="ARBA00023125"/>
    </source>
</evidence>
<name>A0A3E0U638_9GAMM</name>
<dbReference type="InterPro" id="IPR000847">
    <property type="entry name" value="LysR_HTH_N"/>
</dbReference>
<dbReference type="AlphaFoldDB" id="A0A3E0U638"/>
<keyword evidence="3" id="KW-0238">DNA-binding</keyword>
<dbReference type="RefSeq" id="WP_116017641.1">
    <property type="nucleotide sequence ID" value="NZ_QUOT01000001.1"/>
</dbReference>
<dbReference type="InterPro" id="IPR036388">
    <property type="entry name" value="WH-like_DNA-bd_sf"/>
</dbReference>
<dbReference type="Pfam" id="PF00126">
    <property type="entry name" value="HTH_1"/>
    <property type="match status" value="1"/>
</dbReference>
<dbReference type="InterPro" id="IPR036390">
    <property type="entry name" value="WH_DNA-bd_sf"/>
</dbReference>
<evidence type="ECO:0000256" key="1">
    <source>
        <dbReference type="ARBA" id="ARBA00009437"/>
    </source>
</evidence>
<keyword evidence="2" id="KW-0805">Transcription regulation</keyword>
<sequence length="296" mass="32402">MNIDHLKLFVRVAATHNISMAGSEFGLSPAVASAHISKLEESLGVRLMHRTTRKVSLTDEGETLLPIAEEILANVDVDRSSVGSGSLAPSGTLRITAPASFGRMHIMPGLSGFMAQYPKLKIDLRLSDNIVDLVEGGFDIAIRDAALNDSSLKARKLAQDNRKIVASPKYLEQHGIPQTPEDLTHHQSVNLFGLEVWQFAAKQGTKNIKTNTVLRVDNGEAVRDACAAGLGIAITSTWCSYEKLNAGELVEILSDYPLKSSTDIWALYPNTRLVAPKVRAFIDYFIDYFKDNPNLI</sequence>
<dbReference type="PANTHER" id="PTHR30537:SF5">
    <property type="entry name" value="HTH-TYPE TRANSCRIPTIONAL ACTIVATOR TTDR-RELATED"/>
    <property type="match status" value="1"/>
</dbReference>
<keyword evidence="4" id="KW-0804">Transcription</keyword>
<reference evidence="7" key="1">
    <citation type="submission" date="2018-08" db="EMBL/GenBank/DDBJ databases">
        <title>Thalassotalea euphylliae genome.</title>
        <authorList>
            <person name="Summers S."/>
            <person name="Rice S.A."/>
            <person name="Freckelton M.L."/>
            <person name="Nedved B.T."/>
            <person name="Hadfield M.G."/>
        </authorList>
    </citation>
    <scope>NUCLEOTIDE SEQUENCE [LARGE SCALE GENOMIC DNA]</scope>
    <source>
        <strain evidence="7">H3</strain>
    </source>
</reference>
<comment type="caution">
    <text evidence="6">The sequence shown here is derived from an EMBL/GenBank/DDBJ whole genome shotgun (WGS) entry which is preliminary data.</text>
</comment>
<dbReference type="Proteomes" id="UP000256899">
    <property type="component" value="Unassembled WGS sequence"/>
</dbReference>
<organism evidence="6 7">
    <name type="scientific">Thalassotalea euphylliae</name>
    <dbReference type="NCBI Taxonomy" id="1655234"/>
    <lineage>
        <taxon>Bacteria</taxon>
        <taxon>Pseudomonadati</taxon>
        <taxon>Pseudomonadota</taxon>
        <taxon>Gammaproteobacteria</taxon>
        <taxon>Alteromonadales</taxon>
        <taxon>Colwelliaceae</taxon>
        <taxon>Thalassotalea</taxon>
    </lineage>
</organism>
<evidence type="ECO:0000313" key="6">
    <source>
        <dbReference type="EMBL" id="REL32230.1"/>
    </source>
</evidence>
<dbReference type="SUPFAM" id="SSF46785">
    <property type="entry name" value="Winged helix' DNA-binding domain"/>
    <property type="match status" value="1"/>
</dbReference>
<dbReference type="InterPro" id="IPR005119">
    <property type="entry name" value="LysR_subst-bd"/>
</dbReference>
<proteinExistence type="inferred from homology"/>
<evidence type="ECO:0000313" key="7">
    <source>
        <dbReference type="Proteomes" id="UP000256899"/>
    </source>
</evidence>
<protein>
    <submittedName>
        <fullName evidence="6">LysR family transcriptional regulator</fullName>
    </submittedName>
</protein>
<dbReference type="PROSITE" id="PS50931">
    <property type="entry name" value="HTH_LYSR"/>
    <property type="match status" value="1"/>
</dbReference>
<dbReference type="Gene3D" id="1.10.10.10">
    <property type="entry name" value="Winged helix-like DNA-binding domain superfamily/Winged helix DNA-binding domain"/>
    <property type="match status" value="1"/>
</dbReference>
<dbReference type="GO" id="GO:0003700">
    <property type="term" value="F:DNA-binding transcription factor activity"/>
    <property type="evidence" value="ECO:0007669"/>
    <property type="project" value="InterPro"/>
</dbReference>
<accession>A0A3E0U638</accession>
<dbReference type="CDD" id="cd08422">
    <property type="entry name" value="PBP2_CrgA_like"/>
    <property type="match status" value="1"/>
</dbReference>
<dbReference type="FunFam" id="1.10.10.10:FF:000001">
    <property type="entry name" value="LysR family transcriptional regulator"/>
    <property type="match status" value="1"/>
</dbReference>
<gene>
    <name evidence="6" type="ORF">DXX94_16750</name>
</gene>
<evidence type="ECO:0000256" key="4">
    <source>
        <dbReference type="ARBA" id="ARBA00023163"/>
    </source>
</evidence>
<evidence type="ECO:0000259" key="5">
    <source>
        <dbReference type="PROSITE" id="PS50931"/>
    </source>
</evidence>
<dbReference type="PANTHER" id="PTHR30537">
    <property type="entry name" value="HTH-TYPE TRANSCRIPTIONAL REGULATOR"/>
    <property type="match status" value="1"/>
</dbReference>